<dbReference type="PROSITE" id="PS50198">
    <property type="entry name" value="PPIC_PPIASE_2"/>
    <property type="match status" value="1"/>
</dbReference>
<keyword evidence="3 7" id="KW-0732">Signal</keyword>
<dbReference type="PROSITE" id="PS51257">
    <property type="entry name" value="PROKAR_LIPOPROTEIN"/>
    <property type="match status" value="1"/>
</dbReference>
<dbReference type="Gene3D" id="3.10.50.40">
    <property type="match status" value="1"/>
</dbReference>
<protein>
    <recommendedName>
        <fullName evidence="2">peptidylprolyl isomerase</fullName>
        <ecNumber evidence="2">5.2.1.8</ecNumber>
    </recommendedName>
</protein>
<dbReference type="InterPro" id="IPR000297">
    <property type="entry name" value="PPIase_PpiC"/>
</dbReference>
<evidence type="ECO:0000256" key="7">
    <source>
        <dbReference type="SAM" id="SignalP"/>
    </source>
</evidence>
<dbReference type="PANTHER" id="PTHR47245:SF1">
    <property type="entry name" value="FOLDASE PROTEIN PRSA"/>
    <property type="match status" value="1"/>
</dbReference>
<keyword evidence="4 6" id="KW-0697">Rotamase</keyword>
<organism evidence="9 10">
    <name type="scientific">Anaeromicropila herbilytica</name>
    <dbReference type="NCBI Taxonomy" id="2785025"/>
    <lineage>
        <taxon>Bacteria</taxon>
        <taxon>Bacillati</taxon>
        <taxon>Bacillota</taxon>
        <taxon>Clostridia</taxon>
        <taxon>Lachnospirales</taxon>
        <taxon>Lachnospiraceae</taxon>
        <taxon>Anaeromicropila</taxon>
    </lineage>
</organism>
<evidence type="ECO:0000256" key="4">
    <source>
        <dbReference type="ARBA" id="ARBA00023110"/>
    </source>
</evidence>
<dbReference type="InterPro" id="IPR050245">
    <property type="entry name" value="PrsA_foldase"/>
</dbReference>
<dbReference type="InterPro" id="IPR046357">
    <property type="entry name" value="PPIase_dom_sf"/>
</dbReference>
<dbReference type="InterPro" id="IPR027304">
    <property type="entry name" value="Trigger_fact/SurA_dom_sf"/>
</dbReference>
<accession>A0A7R7IBN7</accession>
<proteinExistence type="predicted"/>
<evidence type="ECO:0000256" key="6">
    <source>
        <dbReference type="PROSITE-ProRule" id="PRU00278"/>
    </source>
</evidence>
<gene>
    <name evidence="9" type="ORF">bsdtb5_02660</name>
</gene>
<evidence type="ECO:0000256" key="5">
    <source>
        <dbReference type="ARBA" id="ARBA00023235"/>
    </source>
</evidence>
<dbReference type="Proteomes" id="UP000595897">
    <property type="component" value="Chromosome"/>
</dbReference>
<feature type="signal peptide" evidence="7">
    <location>
        <begin position="1"/>
        <end position="21"/>
    </location>
</feature>
<evidence type="ECO:0000256" key="1">
    <source>
        <dbReference type="ARBA" id="ARBA00000971"/>
    </source>
</evidence>
<dbReference type="PANTHER" id="PTHR47245">
    <property type="entry name" value="PEPTIDYLPROLYL ISOMERASE"/>
    <property type="match status" value="1"/>
</dbReference>
<feature type="domain" description="PpiC" evidence="8">
    <location>
        <begin position="186"/>
        <end position="290"/>
    </location>
</feature>
<keyword evidence="5 6" id="KW-0413">Isomerase</keyword>
<evidence type="ECO:0000313" key="9">
    <source>
        <dbReference type="EMBL" id="BCN28971.1"/>
    </source>
</evidence>
<dbReference type="SUPFAM" id="SSF54534">
    <property type="entry name" value="FKBP-like"/>
    <property type="match status" value="1"/>
</dbReference>
<dbReference type="Pfam" id="PF13623">
    <property type="entry name" value="SurA_N_2"/>
    <property type="match status" value="1"/>
</dbReference>
<dbReference type="KEGG" id="ahb:bsdtb5_02660"/>
<evidence type="ECO:0000313" key="10">
    <source>
        <dbReference type="Proteomes" id="UP000595897"/>
    </source>
</evidence>
<sequence length="354" mass="40373">MRRVKYILLVSTLLTALALTACKNGANKENAAGGNIKYELKGDLTNRSLILTVNDIQVGYDEVSVYMQELKNNYEDQFGSSIWRFDLGNGKTFEEQAKQEVIDQIVQMKIMGLKAKELGVKLTQDEKDEIASEVRKYMSSISDKYIKEHAVTDELISKVYSDNYLASKVFDVATNNVDTNISNDEAKQITTWQIFIQTSGKDQNDKEVNLSEEEKKAALKKVKKLLKEAKKTDDFYTLAEENTDAVDVEDTFGKGEKEKAVEDASFALKKGQMSDIVKGENGYYIIYCVSDNDEDATANKKEEIIAERQDKEFQSLYKKWSKDFKIAVNETMWKKAYFVDHNKEDKTVTEIDNK</sequence>
<comment type="catalytic activity">
    <reaction evidence="1">
        <text>[protein]-peptidylproline (omega=180) = [protein]-peptidylproline (omega=0)</text>
        <dbReference type="Rhea" id="RHEA:16237"/>
        <dbReference type="Rhea" id="RHEA-COMP:10747"/>
        <dbReference type="Rhea" id="RHEA-COMP:10748"/>
        <dbReference type="ChEBI" id="CHEBI:83833"/>
        <dbReference type="ChEBI" id="CHEBI:83834"/>
        <dbReference type="EC" id="5.2.1.8"/>
    </reaction>
</comment>
<dbReference type="RefSeq" id="WP_271714271.1">
    <property type="nucleotide sequence ID" value="NZ_AP024169.1"/>
</dbReference>
<evidence type="ECO:0000256" key="2">
    <source>
        <dbReference type="ARBA" id="ARBA00013194"/>
    </source>
</evidence>
<dbReference type="AlphaFoldDB" id="A0A7R7IBN7"/>
<name>A0A7R7IBN7_9FIRM</name>
<feature type="chain" id="PRO_5038678574" description="peptidylprolyl isomerase" evidence="7">
    <location>
        <begin position="22"/>
        <end position="354"/>
    </location>
</feature>
<reference evidence="9 10" key="1">
    <citation type="submission" date="2020-11" db="EMBL/GenBank/DDBJ databases">
        <title>Draft genome sequencing of a Lachnospiraceae strain isolated from anoxic soil subjected to BSD treatment.</title>
        <authorList>
            <person name="Uek A."/>
            <person name="Tonouchi A."/>
        </authorList>
    </citation>
    <scope>NUCLEOTIDE SEQUENCE [LARGE SCALE GENOMIC DNA]</scope>
    <source>
        <strain evidence="9 10">TB5</strain>
    </source>
</reference>
<evidence type="ECO:0000256" key="3">
    <source>
        <dbReference type="ARBA" id="ARBA00022729"/>
    </source>
</evidence>
<dbReference type="SUPFAM" id="SSF109998">
    <property type="entry name" value="Triger factor/SurA peptide-binding domain-like"/>
    <property type="match status" value="1"/>
</dbReference>
<dbReference type="GO" id="GO:0003755">
    <property type="term" value="F:peptidyl-prolyl cis-trans isomerase activity"/>
    <property type="evidence" value="ECO:0007669"/>
    <property type="project" value="UniProtKB-KW"/>
</dbReference>
<dbReference type="EC" id="5.2.1.8" evidence="2"/>
<evidence type="ECO:0000259" key="8">
    <source>
        <dbReference type="PROSITE" id="PS50198"/>
    </source>
</evidence>
<dbReference type="EMBL" id="AP024169">
    <property type="protein sequence ID" value="BCN28971.1"/>
    <property type="molecule type" value="Genomic_DNA"/>
</dbReference>
<dbReference type="Pfam" id="PF00639">
    <property type="entry name" value="Rotamase"/>
    <property type="match status" value="1"/>
</dbReference>
<keyword evidence="10" id="KW-1185">Reference proteome</keyword>